<gene>
    <name evidence="5" type="ORF">CEURO_LOCUS19052</name>
</gene>
<keyword evidence="3" id="KW-0328">Glycosyltransferase</keyword>
<dbReference type="OrthoDB" id="747132at2759"/>
<dbReference type="FunFam" id="3.40.50.2000:FF:000056">
    <property type="entry name" value="Glycosyltransferase"/>
    <property type="match status" value="1"/>
</dbReference>
<dbReference type="EMBL" id="CAMAPE010000054">
    <property type="protein sequence ID" value="CAH9111018.1"/>
    <property type="molecule type" value="Genomic_DNA"/>
</dbReference>
<reference evidence="5" key="1">
    <citation type="submission" date="2022-07" db="EMBL/GenBank/DDBJ databases">
        <authorList>
            <person name="Macas J."/>
            <person name="Novak P."/>
            <person name="Neumann P."/>
        </authorList>
    </citation>
    <scope>NUCLEOTIDE SEQUENCE</scope>
</reference>
<accession>A0A9P0ZSV5</accession>
<comment type="caution">
    <text evidence="5">The sequence shown here is derived from an EMBL/GenBank/DDBJ whole genome shotgun (WGS) entry which is preliminary data.</text>
</comment>
<dbReference type="PANTHER" id="PTHR48048:SF35">
    <property type="entry name" value="UDP-GLYCOSYLTRANSFERASES DOMAIN-CONTAINING PROTEIN"/>
    <property type="match status" value="1"/>
</dbReference>
<dbReference type="EC" id="2.4.1.-" evidence="4"/>
<keyword evidence="2 3" id="KW-0808">Transferase</keyword>
<dbReference type="InterPro" id="IPR035595">
    <property type="entry name" value="UDP_glycos_trans_CS"/>
</dbReference>
<evidence type="ECO:0000256" key="1">
    <source>
        <dbReference type="ARBA" id="ARBA00009995"/>
    </source>
</evidence>
<keyword evidence="6" id="KW-1185">Reference proteome</keyword>
<dbReference type="Gene3D" id="3.40.50.2000">
    <property type="entry name" value="Glycogen Phosphorylase B"/>
    <property type="match status" value="2"/>
</dbReference>
<dbReference type="AlphaFoldDB" id="A0A9P0ZSV5"/>
<dbReference type="PROSITE" id="PS00375">
    <property type="entry name" value="UDPGT"/>
    <property type="match status" value="1"/>
</dbReference>
<dbReference type="CDD" id="cd03784">
    <property type="entry name" value="GT1_Gtf-like"/>
    <property type="match status" value="1"/>
</dbReference>
<name>A0A9P0ZSV5_CUSEU</name>
<dbReference type="SUPFAM" id="SSF53756">
    <property type="entry name" value="UDP-Glycosyltransferase/glycogen phosphorylase"/>
    <property type="match status" value="1"/>
</dbReference>
<evidence type="ECO:0000256" key="4">
    <source>
        <dbReference type="RuleBase" id="RU362057"/>
    </source>
</evidence>
<comment type="similarity">
    <text evidence="1 3">Belongs to the UDP-glycosyltransferase family.</text>
</comment>
<dbReference type="GO" id="GO:0035251">
    <property type="term" value="F:UDP-glucosyltransferase activity"/>
    <property type="evidence" value="ECO:0007669"/>
    <property type="project" value="InterPro"/>
</dbReference>
<protein>
    <recommendedName>
        <fullName evidence="4">Glycosyltransferase</fullName>
        <ecNumber evidence="4">2.4.1.-</ecNumber>
    </recommendedName>
</protein>
<sequence length="478" mass="52243">MELVFIPTPIMGHIVSAVEMAKRLMINGGGSDKVIIRTVTVLILQQRSFDAEISHYIQSQTTTTDDSSHPSSLKFETLTFSPPAGNAPAAGVRSVDDFKPQVRDWVSGKNPQSSGRLTFVVDFFCTAMVDVGNDFGIPTYVFFTSGAAAMGLLIFSLQTIKSLFDHPNNSTPFLEIPSYLNPFPAKCLPPPLLNKDSFQTFLGISERIRGAKGVLVNTFLELESHAINALSEDSRAPPIYPIGPLLNLEAAAAGGERGQILEWLDTWQEEGSVVFLCFGSMARFTAEDEEQVKEIATALEQSGQRFLWAFRSGEDDGGQGRRLLPDGFLERTEKVGKVVNRWAPQVAILAHPAVGGFISHCGWNSTLESLWFGKPIGTWPIRAEQEANAFLLVKEIGAGVEIKLGSKKVSDGTDEFVSNTVLAAEIQRGIAQLMDPLNPVREKAKELGEKSRLALAAEGGSSYTSLRRFVQDAFHHQQ</sequence>
<dbReference type="InterPro" id="IPR050481">
    <property type="entry name" value="UDP-glycosyltransf_plant"/>
</dbReference>
<evidence type="ECO:0000313" key="6">
    <source>
        <dbReference type="Proteomes" id="UP001152484"/>
    </source>
</evidence>
<dbReference type="InterPro" id="IPR002213">
    <property type="entry name" value="UDP_glucos_trans"/>
</dbReference>
<organism evidence="5 6">
    <name type="scientific">Cuscuta europaea</name>
    <name type="common">European dodder</name>
    <dbReference type="NCBI Taxonomy" id="41803"/>
    <lineage>
        <taxon>Eukaryota</taxon>
        <taxon>Viridiplantae</taxon>
        <taxon>Streptophyta</taxon>
        <taxon>Embryophyta</taxon>
        <taxon>Tracheophyta</taxon>
        <taxon>Spermatophyta</taxon>
        <taxon>Magnoliopsida</taxon>
        <taxon>eudicotyledons</taxon>
        <taxon>Gunneridae</taxon>
        <taxon>Pentapetalae</taxon>
        <taxon>asterids</taxon>
        <taxon>lamiids</taxon>
        <taxon>Solanales</taxon>
        <taxon>Convolvulaceae</taxon>
        <taxon>Cuscuteae</taxon>
        <taxon>Cuscuta</taxon>
        <taxon>Cuscuta subgen. Cuscuta</taxon>
    </lineage>
</organism>
<dbReference type="PANTHER" id="PTHR48048">
    <property type="entry name" value="GLYCOSYLTRANSFERASE"/>
    <property type="match status" value="1"/>
</dbReference>
<evidence type="ECO:0000313" key="5">
    <source>
        <dbReference type="EMBL" id="CAH9111018.1"/>
    </source>
</evidence>
<evidence type="ECO:0000256" key="3">
    <source>
        <dbReference type="RuleBase" id="RU003718"/>
    </source>
</evidence>
<evidence type="ECO:0000256" key="2">
    <source>
        <dbReference type="ARBA" id="ARBA00022679"/>
    </source>
</evidence>
<proteinExistence type="inferred from homology"/>
<dbReference type="Proteomes" id="UP001152484">
    <property type="component" value="Unassembled WGS sequence"/>
</dbReference>
<dbReference type="Pfam" id="PF00201">
    <property type="entry name" value="UDPGT"/>
    <property type="match status" value="1"/>
</dbReference>